<accession>A0AAU9V1A1</accession>
<dbReference type="EMBL" id="CAKOGL010000025">
    <property type="protein sequence ID" value="CAH2102815.1"/>
    <property type="molecule type" value="Genomic_DNA"/>
</dbReference>
<keyword evidence="2" id="KW-1185">Reference proteome</keyword>
<dbReference type="SMART" id="SM00696">
    <property type="entry name" value="DM9"/>
    <property type="match status" value="2"/>
</dbReference>
<name>A0AAU9V1A1_EUPED</name>
<comment type="caution">
    <text evidence="1">The sequence shown here is derived from an EMBL/GenBank/DDBJ whole genome shotgun (WGS) entry which is preliminary data.</text>
</comment>
<proteinExistence type="predicted"/>
<dbReference type="InterPro" id="IPR006616">
    <property type="entry name" value="DM9_repeat"/>
</dbReference>
<reference evidence="1" key="1">
    <citation type="submission" date="2022-03" db="EMBL/GenBank/DDBJ databases">
        <authorList>
            <person name="Tunstrom K."/>
        </authorList>
    </citation>
    <scope>NUCLEOTIDE SEQUENCE</scope>
</reference>
<dbReference type="PANTHER" id="PTHR31649">
    <property type="entry name" value="AGAP009604-PA"/>
    <property type="match status" value="1"/>
</dbReference>
<protein>
    <submittedName>
        <fullName evidence="1">Uncharacterized protein</fullName>
    </submittedName>
</protein>
<dbReference type="Pfam" id="PF11901">
    <property type="entry name" value="DM9"/>
    <property type="match status" value="1"/>
</dbReference>
<gene>
    <name evidence="1" type="ORF">EEDITHA_LOCUS17394</name>
</gene>
<organism evidence="1 2">
    <name type="scientific">Euphydryas editha</name>
    <name type="common">Edith's checkerspot</name>
    <dbReference type="NCBI Taxonomy" id="104508"/>
    <lineage>
        <taxon>Eukaryota</taxon>
        <taxon>Metazoa</taxon>
        <taxon>Ecdysozoa</taxon>
        <taxon>Arthropoda</taxon>
        <taxon>Hexapoda</taxon>
        <taxon>Insecta</taxon>
        <taxon>Pterygota</taxon>
        <taxon>Neoptera</taxon>
        <taxon>Endopterygota</taxon>
        <taxon>Lepidoptera</taxon>
        <taxon>Glossata</taxon>
        <taxon>Ditrysia</taxon>
        <taxon>Papilionoidea</taxon>
        <taxon>Nymphalidae</taxon>
        <taxon>Nymphalinae</taxon>
        <taxon>Euphydryas</taxon>
    </lineage>
</organism>
<sequence>MDQSLKLSSNFQEIVNMFDSRMKNYEERLKKLSPSSSASPQDLKSLSSEFLDFKTFVWKTLMLFKSQFEMLTLGLERHEAYLRRKLILIHGVTEEKGEKLKDVVLKIFCNKLECTDISANDLQACHRLGISQGKPRPVLVRFNSLSSRQSIWTSKTLLKGTGVTISEFLTKARHTVFMEARKNFGVNSCWTSDGKIVILLPDKTRRKVEITFNYNSGVISLTSPEEQKSIEMPYFLIPPTKEEFWLTWCSNEMHLGLKNEPPFLIHPLNAHEKTIGFIKLKITKNINWHVKSPPFVIPPLIYKHIEDGKLNWVKMVDNKLPPGALIGGFENEPIYIARAMHNSSLCPGKYVPTKQCAFVPWGFREHKKKNFEILCGFNAIWIKCTDNFVPENAFVAGSSEVNEEPLYIGRAMIDANLIVGKVHMLYKCCYLPYEGKEVEKRTYEILVRGDIKTHGITATNNCIMNPMKAMQPCV</sequence>
<evidence type="ECO:0000313" key="2">
    <source>
        <dbReference type="Proteomes" id="UP001153954"/>
    </source>
</evidence>
<dbReference type="PANTHER" id="PTHR31649:SF1">
    <property type="entry name" value="FARNESOIC ACID O-METHYL TRANSFERASE DOMAIN-CONTAINING PROTEIN"/>
    <property type="match status" value="1"/>
</dbReference>
<dbReference type="Proteomes" id="UP001153954">
    <property type="component" value="Unassembled WGS sequence"/>
</dbReference>
<evidence type="ECO:0000313" key="1">
    <source>
        <dbReference type="EMBL" id="CAH2102815.1"/>
    </source>
</evidence>
<dbReference type="Gene3D" id="3.30.70.1820">
    <property type="entry name" value="L1 transposable element, RRM domain"/>
    <property type="match status" value="1"/>
</dbReference>
<dbReference type="AlphaFoldDB" id="A0AAU9V1A1"/>